<dbReference type="GO" id="GO:0042147">
    <property type="term" value="P:retrograde transport, endosome to Golgi"/>
    <property type="evidence" value="ECO:0007669"/>
    <property type="project" value="UniProtKB-UniRule"/>
</dbReference>
<dbReference type="AlphaFoldDB" id="A0A565C0J6"/>
<dbReference type="Pfam" id="PF08700">
    <property type="entry name" value="VPS51_Exo84_N"/>
    <property type="match status" value="1"/>
</dbReference>
<proteinExistence type="inferred from homology"/>
<sequence length="122" mass="13864">MRDLLSSFYALDPSISNTTSSISTSFDNINSTSFDADQYMDLMIKKSNLEVLLQRHVQMAAEIKKISTQTCKCYENYNKFISATNTIKIKGDRKFSFIDINSETDYNVKRVMGKECGLSSEV</sequence>
<dbReference type="GO" id="GO:0032456">
    <property type="term" value="P:endocytic recycling"/>
    <property type="evidence" value="ECO:0007669"/>
    <property type="project" value="TreeGrafter"/>
</dbReference>
<comment type="caution">
    <text evidence="3">The sequence shown here is derived from an EMBL/GenBank/DDBJ whole genome shotgun (WGS) entry which is preliminary data.</text>
</comment>
<evidence type="ECO:0000256" key="2">
    <source>
        <dbReference type="RuleBase" id="RU368010"/>
    </source>
</evidence>
<dbReference type="InterPro" id="IPR014812">
    <property type="entry name" value="Vps51"/>
</dbReference>
<dbReference type="OrthoDB" id="203678at2759"/>
<dbReference type="GO" id="GO:0015031">
    <property type="term" value="P:protein transport"/>
    <property type="evidence" value="ECO:0007669"/>
    <property type="project" value="UniProtKB-UniRule"/>
</dbReference>
<keyword evidence="2" id="KW-0813">Transport</keyword>
<evidence type="ECO:0000313" key="4">
    <source>
        <dbReference type="Proteomes" id="UP000489600"/>
    </source>
</evidence>
<evidence type="ECO:0000313" key="3">
    <source>
        <dbReference type="EMBL" id="VVB07184.1"/>
    </source>
</evidence>
<name>A0A565C0J6_9BRAS</name>
<dbReference type="GO" id="GO:1990745">
    <property type="term" value="C:EARP complex"/>
    <property type="evidence" value="ECO:0007669"/>
    <property type="project" value="TreeGrafter"/>
</dbReference>
<dbReference type="Proteomes" id="UP000489600">
    <property type="component" value="Unassembled WGS sequence"/>
</dbReference>
<dbReference type="PANTHER" id="PTHR15954:SF4">
    <property type="entry name" value="VACUOLAR PROTEIN SORTING-ASSOCIATED PROTEIN 51 HOMOLOG"/>
    <property type="match status" value="1"/>
</dbReference>
<dbReference type="EMBL" id="CABITT030000006">
    <property type="protein sequence ID" value="VVB07184.1"/>
    <property type="molecule type" value="Genomic_DNA"/>
</dbReference>
<accession>A0A565C0J6</accession>
<dbReference type="PANTHER" id="PTHR15954">
    <property type="entry name" value="VACUOLAR PROTEIN SORTING-ASSOCIATED PROTEIN 51 HOMOLOG"/>
    <property type="match status" value="1"/>
</dbReference>
<dbReference type="GO" id="GO:0005829">
    <property type="term" value="C:cytosol"/>
    <property type="evidence" value="ECO:0007669"/>
    <property type="project" value="GOC"/>
</dbReference>
<dbReference type="GO" id="GO:0007041">
    <property type="term" value="P:lysosomal transport"/>
    <property type="evidence" value="ECO:0007669"/>
    <property type="project" value="TreeGrafter"/>
</dbReference>
<keyword evidence="4" id="KW-1185">Reference proteome</keyword>
<dbReference type="GO" id="GO:0048193">
    <property type="term" value="P:Golgi vesicle transport"/>
    <property type="evidence" value="ECO:0007669"/>
    <property type="project" value="TreeGrafter"/>
</dbReference>
<comment type="function">
    <text evidence="2">Acts as component of the GARP complex that is involved in retrograde transport from early and late endosomes to the trans-Golgi network (TGN).</text>
</comment>
<comment type="similarity">
    <text evidence="1 2">Belongs to the VPS51 family.</text>
</comment>
<evidence type="ECO:0000256" key="1">
    <source>
        <dbReference type="ARBA" id="ARBA00006080"/>
    </source>
</evidence>
<reference evidence="3" key="1">
    <citation type="submission" date="2019-07" db="EMBL/GenBank/DDBJ databases">
        <authorList>
            <person name="Dittberner H."/>
        </authorList>
    </citation>
    <scope>NUCLEOTIDE SEQUENCE [LARGE SCALE GENOMIC DNA]</scope>
</reference>
<dbReference type="GO" id="GO:0000938">
    <property type="term" value="C:GARP complex"/>
    <property type="evidence" value="ECO:0007669"/>
    <property type="project" value="UniProtKB-UniRule"/>
</dbReference>
<dbReference type="GO" id="GO:0016020">
    <property type="term" value="C:membrane"/>
    <property type="evidence" value="ECO:0007669"/>
    <property type="project" value="TreeGrafter"/>
</dbReference>
<comment type="subunit">
    <text evidence="2">Component of the Golgi-associated retrograde protein (GARP) complex.</text>
</comment>
<comment type="subcellular location">
    <subcellularLocation>
        <location evidence="2">Golgi apparatus</location>
        <location evidence="2">trans-Golgi network</location>
    </subcellularLocation>
</comment>
<gene>
    <name evidence="3" type="ORF">ANE_LOCUS17628</name>
</gene>
<keyword evidence="2" id="KW-0333">Golgi apparatus</keyword>
<dbReference type="GO" id="GO:0006869">
    <property type="term" value="P:lipid transport"/>
    <property type="evidence" value="ECO:0007669"/>
    <property type="project" value="UniProtKB-UniRule"/>
</dbReference>
<organism evidence="3 4">
    <name type="scientific">Arabis nemorensis</name>
    <dbReference type="NCBI Taxonomy" id="586526"/>
    <lineage>
        <taxon>Eukaryota</taxon>
        <taxon>Viridiplantae</taxon>
        <taxon>Streptophyta</taxon>
        <taxon>Embryophyta</taxon>
        <taxon>Tracheophyta</taxon>
        <taxon>Spermatophyta</taxon>
        <taxon>Magnoliopsida</taxon>
        <taxon>eudicotyledons</taxon>
        <taxon>Gunneridae</taxon>
        <taxon>Pentapetalae</taxon>
        <taxon>rosids</taxon>
        <taxon>malvids</taxon>
        <taxon>Brassicales</taxon>
        <taxon>Brassicaceae</taxon>
        <taxon>Arabideae</taxon>
        <taxon>Arabis</taxon>
    </lineage>
</organism>
<keyword evidence="2" id="KW-0445">Lipid transport</keyword>
<dbReference type="GO" id="GO:0007030">
    <property type="term" value="P:Golgi organization"/>
    <property type="evidence" value="ECO:0007669"/>
    <property type="project" value="UniProtKB-UniRule"/>
</dbReference>
<keyword evidence="2" id="KW-0653">Protein transport</keyword>
<protein>
    <recommendedName>
        <fullName evidence="2">Vacuolar protein sorting-associated protein 51 homolog</fullName>
    </recommendedName>
</protein>